<evidence type="ECO:0000313" key="5">
    <source>
        <dbReference type="EMBL" id="HGY56762.1"/>
    </source>
</evidence>
<dbReference type="InterPro" id="IPR034746">
    <property type="entry name" value="POTRA"/>
</dbReference>
<protein>
    <recommendedName>
        <fullName evidence="4">POTRA domain-containing protein</fullName>
    </recommendedName>
</protein>
<feature type="transmembrane region" description="Helical" evidence="3">
    <location>
        <begin position="39"/>
        <end position="60"/>
    </location>
</feature>
<evidence type="ECO:0000259" key="4">
    <source>
        <dbReference type="PROSITE" id="PS51779"/>
    </source>
</evidence>
<dbReference type="Proteomes" id="UP000885779">
    <property type="component" value="Unassembled WGS sequence"/>
</dbReference>
<keyword evidence="2 3" id="KW-0472">Membrane</keyword>
<dbReference type="InterPro" id="IPR010827">
    <property type="entry name" value="BamA/TamA_POTRA"/>
</dbReference>
<reference evidence="5" key="1">
    <citation type="journal article" date="2020" name="mSystems">
        <title>Genome- and Community-Level Interaction Insights into Carbon Utilization and Element Cycling Functions of Hydrothermarchaeota in Hydrothermal Sediment.</title>
        <authorList>
            <person name="Zhou Z."/>
            <person name="Liu Y."/>
            <person name="Xu W."/>
            <person name="Pan J."/>
            <person name="Luo Z.H."/>
            <person name="Li M."/>
        </authorList>
    </citation>
    <scope>NUCLEOTIDE SEQUENCE [LARGE SCALE GENOMIC DNA]</scope>
    <source>
        <strain evidence="5">HyVt-577</strain>
    </source>
</reference>
<name>A0A7V4WWN2_CALAY</name>
<keyword evidence="3" id="KW-0812">Transmembrane</keyword>
<dbReference type="EMBL" id="DRQG01000128">
    <property type="protein sequence ID" value="HGY56762.1"/>
    <property type="molecule type" value="Genomic_DNA"/>
</dbReference>
<dbReference type="Pfam" id="PF07244">
    <property type="entry name" value="POTRA"/>
    <property type="match status" value="2"/>
</dbReference>
<proteinExistence type="predicted"/>
<dbReference type="GO" id="GO:0019867">
    <property type="term" value="C:outer membrane"/>
    <property type="evidence" value="ECO:0007669"/>
    <property type="project" value="InterPro"/>
</dbReference>
<comment type="subcellular location">
    <subcellularLocation>
        <location evidence="1">Membrane</location>
    </subcellularLocation>
</comment>
<dbReference type="AlphaFoldDB" id="A0A7V4WWN2"/>
<feature type="domain" description="POTRA" evidence="4">
    <location>
        <begin position="226"/>
        <end position="300"/>
    </location>
</feature>
<dbReference type="Gene3D" id="3.10.20.310">
    <property type="entry name" value="membrane protein fhac"/>
    <property type="match status" value="2"/>
</dbReference>
<gene>
    <name evidence="5" type="ORF">ENK44_13735</name>
</gene>
<feature type="non-terminal residue" evidence="5">
    <location>
        <position position="323"/>
    </location>
</feature>
<evidence type="ECO:0000256" key="2">
    <source>
        <dbReference type="ARBA" id="ARBA00023136"/>
    </source>
</evidence>
<keyword evidence="3" id="KW-1133">Transmembrane helix</keyword>
<evidence type="ECO:0000256" key="1">
    <source>
        <dbReference type="ARBA" id="ARBA00004370"/>
    </source>
</evidence>
<accession>A0A7V4WWN2</accession>
<comment type="caution">
    <text evidence="5">The sequence shown here is derived from an EMBL/GenBank/DDBJ whole genome shotgun (WGS) entry which is preliminary data.</text>
</comment>
<dbReference type="PROSITE" id="PS51779">
    <property type="entry name" value="POTRA"/>
    <property type="match status" value="1"/>
</dbReference>
<sequence length="323" mass="37491">MRRPSKGITNSRSVWIGNTLFKRILAVPTMNKSKKYIAFLRYLPGAPYTVLAALLILIRFSNAQEVTEIHFPGLPEEQVDLLTDILDTETGEELDTRLVKLDRLRISRYFQQRGYLNVQVRDSLRLDESREGVHVFFKIKTGKQYYYLRTEFSGVSPGFRKRVWEPFKNIVPGLPFNENTITTALQKVEDIYYNSGKPFVKIDQKYIFENDTLVVVKVIVEENQTVVIGDIRYLGLKTVQEFIVRRELEIKKGEMYRRKAIEQSQKNIYGTGLFKFVRLELEPMKEDPSQAVLNISVEEKNAKWIGVHLGLALEEGRSYGNRV</sequence>
<organism evidence="5">
    <name type="scientific">Caldithrix abyssi</name>
    <dbReference type="NCBI Taxonomy" id="187145"/>
    <lineage>
        <taxon>Bacteria</taxon>
        <taxon>Pseudomonadati</taxon>
        <taxon>Calditrichota</taxon>
        <taxon>Calditrichia</taxon>
        <taxon>Calditrichales</taxon>
        <taxon>Calditrichaceae</taxon>
        <taxon>Caldithrix</taxon>
    </lineage>
</organism>
<evidence type="ECO:0000256" key="3">
    <source>
        <dbReference type="SAM" id="Phobius"/>
    </source>
</evidence>